<comment type="caution">
    <text evidence="2">The sequence shown here is derived from an EMBL/GenBank/DDBJ whole genome shotgun (WGS) entry which is preliminary data.</text>
</comment>
<evidence type="ECO:0008006" key="4">
    <source>
        <dbReference type="Google" id="ProtNLM"/>
    </source>
</evidence>
<feature type="chain" id="PRO_5006420116" description="GW domain-containing protein" evidence="1">
    <location>
        <begin position="29"/>
        <end position="401"/>
    </location>
</feature>
<evidence type="ECO:0000256" key="1">
    <source>
        <dbReference type="SAM" id="SignalP"/>
    </source>
</evidence>
<dbReference type="OrthoDB" id="2300155at2"/>
<reference evidence="2 3" key="1">
    <citation type="journal article" date="2015" name="Genome Announc.">
        <title>Expanding the biotechnology potential of lactobacilli through comparative genomics of 213 strains and associated genera.</title>
        <authorList>
            <person name="Sun Z."/>
            <person name="Harris H.M."/>
            <person name="McCann A."/>
            <person name="Guo C."/>
            <person name="Argimon S."/>
            <person name="Zhang W."/>
            <person name="Yang X."/>
            <person name="Jeffery I.B."/>
            <person name="Cooney J.C."/>
            <person name="Kagawa T.F."/>
            <person name="Liu W."/>
            <person name="Song Y."/>
            <person name="Salvetti E."/>
            <person name="Wrobel A."/>
            <person name="Rasinkangas P."/>
            <person name="Parkhill J."/>
            <person name="Rea M.C."/>
            <person name="O'Sullivan O."/>
            <person name="Ritari J."/>
            <person name="Douillard F.P."/>
            <person name="Paul Ross R."/>
            <person name="Yang R."/>
            <person name="Briner A.E."/>
            <person name="Felis G.E."/>
            <person name="de Vos W.M."/>
            <person name="Barrangou R."/>
            <person name="Klaenhammer T.R."/>
            <person name="Caufield P.W."/>
            <person name="Cui Y."/>
            <person name="Zhang H."/>
            <person name="O'Toole P.W."/>
        </authorList>
    </citation>
    <scope>NUCLEOTIDE SEQUENCE [LARGE SCALE GENOMIC DNA]</scope>
    <source>
        <strain evidence="2 3">DSM 22467</strain>
    </source>
</reference>
<sequence>MFKTGIKVTAIAALMLGIGLFSPTIAHAQSGYKITSTQDVTPEPYYVARNISSHYSWDKTHTKRLTFLNEFQKNYSVYVTQKVTMTYKGKATAYLHIVNNYGVDYGYVTAKSLRKGFNPTDTDPQPYQPAKESQSPEIMTVNRVSKKAFSKVSSRLNKITYYRTTKKVKLNADFTSYMNVGSTSYMNVGSTTISTTIPAGTVVGGYRASNDLAIDTDALSQNFLRSGYRQGLWVAGGELITSPAKIKAFKRIKRPAYLPKYDSFGLLYSGGINAIRNQKAILSKQSVQITSNGYVEIRQNNPHGQATEYHSQPLASVKIKRTKIKGHTRYLYLSKSLKGYKTTKVRYHGKRQYRLALVNQQKTYAIKDPGTDEFTRTTYYDGLTFGGKTFYTSYGTVSNEK</sequence>
<dbReference type="STRING" id="616990.IV54_GL001623"/>
<dbReference type="EMBL" id="JQCA01000043">
    <property type="protein sequence ID" value="KRO04105.1"/>
    <property type="molecule type" value="Genomic_DNA"/>
</dbReference>
<evidence type="ECO:0000313" key="3">
    <source>
        <dbReference type="Proteomes" id="UP000051906"/>
    </source>
</evidence>
<evidence type="ECO:0000313" key="2">
    <source>
        <dbReference type="EMBL" id="KRO04105.1"/>
    </source>
</evidence>
<keyword evidence="1" id="KW-0732">Signal</keyword>
<keyword evidence="3" id="KW-1185">Reference proteome</keyword>
<dbReference type="PATRIC" id="fig|616990.3.peg.1717"/>
<accession>A0A0R2LRQ6</accession>
<dbReference type="RefSeq" id="WP_057878154.1">
    <property type="nucleotide sequence ID" value="NZ_JQCA01000043.1"/>
</dbReference>
<feature type="signal peptide" evidence="1">
    <location>
        <begin position="1"/>
        <end position="28"/>
    </location>
</feature>
<organism evidence="2 3">
    <name type="scientific">Levilactobacillus paucivorans</name>
    <dbReference type="NCBI Taxonomy" id="616990"/>
    <lineage>
        <taxon>Bacteria</taxon>
        <taxon>Bacillati</taxon>
        <taxon>Bacillota</taxon>
        <taxon>Bacilli</taxon>
        <taxon>Lactobacillales</taxon>
        <taxon>Lactobacillaceae</taxon>
        <taxon>Levilactobacillus</taxon>
    </lineage>
</organism>
<proteinExistence type="predicted"/>
<gene>
    <name evidence="2" type="ORF">IV54_GL001623</name>
</gene>
<dbReference type="AlphaFoldDB" id="A0A0R2LRQ6"/>
<protein>
    <recommendedName>
        <fullName evidence="4">GW domain-containing protein</fullName>
    </recommendedName>
</protein>
<name>A0A0R2LRQ6_9LACO</name>
<dbReference type="Proteomes" id="UP000051906">
    <property type="component" value="Unassembled WGS sequence"/>
</dbReference>